<comment type="caution">
    <text evidence="1">The sequence shown here is derived from an EMBL/GenBank/DDBJ whole genome shotgun (WGS) entry which is preliminary data.</text>
</comment>
<protein>
    <submittedName>
        <fullName evidence="1">Uncharacterized protein</fullName>
    </submittedName>
</protein>
<evidence type="ECO:0000313" key="2">
    <source>
        <dbReference type="Proteomes" id="UP000254168"/>
    </source>
</evidence>
<gene>
    <name evidence="1" type="ORF">CPBF424_22140</name>
</gene>
<proteinExistence type="predicted"/>
<accession>A0AA46C8R7</accession>
<dbReference type="AlphaFoldDB" id="A0AA46C8R7"/>
<dbReference type="Proteomes" id="UP000254168">
    <property type="component" value="Unassembled WGS sequence"/>
</dbReference>
<dbReference type="RefSeq" id="WP_147295451.1">
    <property type="nucleotide sequence ID" value="NZ_LR994544.1"/>
</dbReference>
<name>A0AA46C8R7_9XANT</name>
<reference evidence="1 2" key="1">
    <citation type="submission" date="2018-06" db="EMBL/GenBank/DDBJ databases">
        <authorList>
            <person name="Pothier F. J."/>
        </authorList>
    </citation>
    <scope>NUCLEOTIDE SEQUENCE [LARGE SCALE GENOMIC DNA]</scope>
    <source>
        <strain evidence="1 2">CPBF 424</strain>
    </source>
</reference>
<organism evidence="1 2">
    <name type="scientific">Xanthomonas euroxanthea</name>
    <dbReference type="NCBI Taxonomy" id="2259622"/>
    <lineage>
        <taxon>Bacteria</taxon>
        <taxon>Pseudomonadati</taxon>
        <taxon>Pseudomonadota</taxon>
        <taxon>Gammaproteobacteria</taxon>
        <taxon>Lysobacterales</taxon>
        <taxon>Lysobacteraceae</taxon>
        <taxon>Xanthomonas</taxon>
    </lineage>
</organism>
<evidence type="ECO:0000313" key="1">
    <source>
        <dbReference type="EMBL" id="SUZ28398.1"/>
    </source>
</evidence>
<dbReference type="InterPro" id="IPR046556">
    <property type="entry name" value="DUF6710"/>
</dbReference>
<dbReference type="EMBL" id="UIHB01000002">
    <property type="protein sequence ID" value="SUZ28398.1"/>
    <property type="molecule type" value="Genomic_DNA"/>
</dbReference>
<keyword evidence="2" id="KW-1185">Reference proteome</keyword>
<sequence length="281" mass="31943">MKHHLKAISRMTLKNKFEGIPPLKSPGHALHLWRLLIRPWMLRQKKKEELKFFKKNNLPNSRFNNLMRTAQAIADINPAGLHDLVKAILRPMQAEHILSIAEFGHGSKTPIQWQTFFGPAVRDRIYESDGMTIRPSELDPGKYPISLARDIVLPWPWKETSYASALATIGTKKTPLTPNIMHGCQGEWRQDLNHAIELWLPWRIGFVTGGNHSIAAGILAGEGTVIPYLVLDFSYLFDELAADGTAFYELEEKRRICDVHDPRVAAVFEIGRMIHKSSQPN</sequence>
<dbReference type="Pfam" id="PF20457">
    <property type="entry name" value="DUF6710"/>
    <property type="match status" value="1"/>
</dbReference>